<dbReference type="AlphaFoldDB" id="A0A9W7EDR4"/>
<keyword evidence="3" id="KW-1185">Reference proteome</keyword>
<evidence type="ECO:0000313" key="3">
    <source>
        <dbReference type="Proteomes" id="UP001165082"/>
    </source>
</evidence>
<feature type="compositionally biased region" description="Basic residues" evidence="1">
    <location>
        <begin position="179"/>
        <end position="188"/>
    </location>
</feature>
<protein>
    <submittedName>
        <fullName evidence="2">Uncharacterized protein</fullName>
    </submittedName>
</protein>
<name>A0A9W7EDR4_9STRA</name>
<evidence type="ECO:0000313" key="2">
    <source>
        <dbReference type="EMBL" id="GMH77524.1"/>
    </source>
</evidence>
<dbReference type="OrthoDB" id="10595363at2759"/>
<dbReference type="Proteomes" id="UP001165082">
    <property type="component" value="Unassembled WGS sequence"/>
</dbReference>
<gene>
    <name evidence="2" type="ORF">TrRE_jg3170</name>
</gene>
<accession>A0A9W7EDR4</accession>
<evidence type="ECO:0000256" key="1">
    <source>
        <dbReference type="SAM" id="MobiDB-lite"/>
    </source>
</evidence>
<feature type="compositionally biased region" description="Acidic residues" evidence="1">
    <location>
        <begin position="45"/>
        <end position="66"/>
    </location>
</feature>
<feature type="region of interest" description="Disordered" evidence="1">
    <location>
        <begin position="41"/>
        <end position="218"/>
    </location>
</feature>
<organism evidence="2 3">
    <name type="scientific">Triparma retinervis</name>
    <dbReference type="NCBI Taxonomy" id="2557542"/>
    <lineage>
        <taxon>Eukaryota</taxon>
        <taxon>Sar</taxon>
        <taxon>Stramenopiles</taxon>
        <taxon>Ochrophyta</taxon>
        <taxon>Bolidophyceae</taxon>
        <taxon>Parmales</taxon>
        <taxon>Triparmaceae</taxon>
        <taxon>Triparma</taxon>
    </lineage>
</organism>
<dbReference type="EMBL" id="BRXZ01001734">
    <property type="protein sequence ID" value="GMH77524.1"/>
    <property type="molecule type" value="Genomic_DNA"/>
</dbReference>
<proteinExistence type="predicted"/>
<feature type="compositionally biased region" description="Basic and acidic residues" evidence="1">
    <location>
        <begin position="189"/>
        <end position="203"/>
    </location>
</feature>
<reference evidence="2" key="1">
    <citation type="submission" date="2022-07" db="EMBL/GenBank/DDBJ databases">
        <title>Genome analysis of Parmales, a sister group of diatoms, reveals the evolutionary specialization of diatoms from phago-mixotrophs to photoautotrophs.</title>
        <authorList>
            <person name="Ban H."/>
            <person name="Sato S."/>
            <person name="Yoshikawa S."/>
            <person name="Kazumasa Y."/>
            <person name="Nakamura Y."/>
            <person name="Ichinomiya M."/>
            <person name="Saitoh K."/>
            <person name="Sato N."/>
            <person name="Blanc-Mathieu R."/>
            <person name="Endo H."/>
            <person name="Kuwata A."/>
            <person name="Ogata H."/>
        </authorList>
    </citation>
    <scope>NUCLEOTIDE SEQUENCE</scope>
</reference>
<comment type="caution">
    <text evidence="2">The sequence shown here is derived from an EMBL/GenBank/DDBJ whole genome shotgun (WGS) entry which is preliminary data.</text>
</comment>
<feature type="compositionally biased region" description="Basic residues" evidence="1">
    <location>
        <begin position="145"/>
        <end position="155"/>
    </location>
</feature>
<sequence length="218" mass="23139">MSEDLATSKAELADVLELLADSPDDPDLLQLKSDLEELIALAEGGDGDEEEDDAADIDDLNDDGAIDDNIIGITLGGPPAPSFENNDDGPSAGLGVPPSPLSTPSVDVEASNVKKSKPTITSSSEFKIPDNLKLQSTDTEEEKLKKRKKVKRLKQKFNGAKSEAVSTEKAASWKSFVKGGKKSKKRKGVGKDSQFKTKDDGKGEGGASGKAARQKFTY</sequence>